<feature type="non-terminal residue" evidence="2">
    <location>
        <position position="85"/>
    </location>
</feature>
<dbReference type="AlphaFoldDB" id="A0A4R4WFA0"/>
<feature type="compositionally biased region" description="Basic and acidic residues" evidence="1">
    <location>
        <begin position="69"/>
        <end position="85"/>
    </location>
</feature>
<proteinExistence type="predicted"/>
<sequence>MRRLRRGHGWGTRAGRAVLAAAPDGRVAVAWGDSAQEGGRTSVVPALPGGNLPVASYGTRPVFGMPREGAAHGGDRLRPGHREGR</sequence>
<keyword evidence="3" id="KW-1185">Reference proteome</keyword>
<evidence type="ECO:0000256" key="1">
    <source>
        <dbReference type="SAM" id="MobiDB-lite"/>
    </source>
</evidence>
<evidence type="ECO:0000313" key="2">
    <source>
        <dbReference type="EMBL" id="TDD17572.1"/>
    </source>
</evidence>
<comment type="caution">
    <text evidence="2">The sequence shown here is derived from an EMBL/GenBank/DDBJ whole genome shotgun (WGS) entry which is preliminary data.</text>
</comment>
<protein>
    <submittedName>
        <fullName evidence="2">Uncharacterized protein</fullName>
    </submittedName>
</protein>
<reference evidence="2 3" key="1">
    <citation type="submission" date="2019-03" db="EMBL/GenBank/DDBJ databases">
        <title>Draft genome sequences of novel Actinobacteria.</title>
        <authorList>
            <person name="Sahin N."/>
            <person name="Ay H."/>
            <person name="Saygin H."/>
        </authorList>
    </citation>
    <scope>NUCLEOTIDE SEQUENCE [LARGE SCALE GENOMIC DNA]</scope>
    <source>
        <strain evidence="2 3">KC712</strain>
    </source>
</reference>
<gene>
    <name evidence="2" type="ORF">E1294_27455</name>
</gene>
<dbReference type="EMBL" id="SMKP01000084">
    <property type="protein sequence ID" value="TDD17572.1"/>
    <property type="molecule type" value="Genomic_DNA"/>
</dbReference>
<dbReference type="Proteomes" id="UP000294543">
    <property type="component" value="Unassembled WGS sequence"/>
</dbReference>
<name>A0A4R4WFA0_9ACTN</name>
<accession>A0A4R4WFA0</accession>
<dbReference type="RefSeq" id="WP_132513002.1">
    <property type="nucleotide sequence ID" value="NZ_SMKP01000084.1"/>
</dbReference>
<feature type="region of interest" description="Disordered" evidence="1">
    <location>
        <begin position="63"/>
        <end position="85"/>
    </location>
</feature>
<organism evidence="2 3">
    <name type="scientific">Nonomuraea diastatica</name>
    <dbReference type="NCBI Taxonomy" id="1848329"/>
    <lineage>
        <taxon>Bacteria</taxon>
        <taxon>Bacillati</taxon>
        <taxon>Actinomycetota</taxon>
        <taxon>Actinomycetes</taxon>
        <taxon>Streptosporangiales</taxon>
        <taxon>Streptosporangiaceae</taxon>
        <taxon>Nonomuraea</taxon>
    </lineage>
</organism>
<evidence type="ECO:0000313" key="3">
    <source>
        <dbReference type="Proteomes" id="UP000294543"/>
    </source>
</evidence>